<sequence>MPPASHAHLVSLGVSMLDKMFRICMCNISFTNELRLAQLMESGTYIQPHQLGSNHFLTQI</sequence>
<evidence type="ECO:0000313" key="1">
    <source>
        <dbReference type="EMBL" id="JAD33870.1"/>
    </source>
</evidence>
<protein>
    <submittedName>
        <fullName evidence="1">Uncharacterized protein</fullName>
    </submittedName>
</protein>
<dbReference type="AlphaFoldDB" id="A0A0A8ZAV7"/>
<organism evidence="1">
    <name type="scientific">Arundo donax</name>
    <name type="common">Giant reed</name>
    <name type="synonym">Donax arundinaceus</name>
    <dbReference type="NCBI Taxonomy" id="35708"/>
    <lineage>
        <taxon>Eukaryota</taxon>
        <taxon>Viridiplantae</taxon>
        <taxon>Streptophyta</taxon>
        <taxon>Embryophyta</taxon>
        <taxon>Tracheophyta</taxon>
        <taxon>Spermatophyta</taxon>
        <taxon>Magnoliopsida</taxon>
        <taxon>Liliopsida</taxon>
        <taxon>Poales</taxon>
        <taxon>Poaceae</taxon>
        <taxon>PACMAD clade</taxon>
        <taxon>Arundinoideae</taxon>
        <taxon>Arundineae</taxon>
        <taxon>Arundo</taxon>
    </lineage>
</organism>
<dbReference type="EMBL" id="GBRH01264025">
    <property type="protein sequence ID" value="JAD33870.1"/>
    <property type="molecule type" value="Transcribed_RNA"/>
</dbReference>
<accession>A0A0A8ZAV7</accession>
<proteinExistence type="predicted"/>
<reference evidence="1" key="1">
    <citation type="submission" date="2014-09" db="EMBL/GenBank/DDBJ databases">
        <authorList>
            <person name="Magalhaes I.L.F."/>
            <person name="Oliveira U."/>
            <person name="Santos F.R."/>
            <person name="Vidigal T.H.D.A."/>
            <person name="Brescovit A.D."/>
            <person name="Santos A.J."/>
        </authorList>
    </citation>
    <scope>NUCLEOTIDE SEQUENCE</scope>
    <source>
        <tissue evidence="1">Shoot tissue taken approximately 20 cm above the soil surface</tissue>
    </source>
</reference>
<name>A0A0A8ZAV7_ARUDO</name>
<reference evidence="1" key="2">
    <citation type="journal article" date="2015" name="Data Brief">
        <title>Shoot transcriptome of the giant reed, Arundo donax.</title>
        <authorList>
            <person name="Barrero R.A."/>
            <person name="Guerrero F.D."/>
            <person name="Moolhuijzen P."/>
            <person name="Goolsby J.A."/>
            <person name="Tidwell J."/>
            <person name="Bellgard S.E."/>
            <person name="Bellgard M.I."/>
        </authorList>
    </citation>
    <scope>NUCLEOTIDE SEQUENCE</scope>
    <source>
        <tissue evidence="1">Shoot tissue taken approximately 20 cm above the soil surface</tissue>
    </source>
</reference>